<dbReference type="Proteomes" id="UP001482620">
    <property type="component" value="Unassembled WGS sequence"/>
</dbReference>
<sequence length="107" mass="12165">MFGLCPTEQNQIQLGSVRSSAVSMFLAVIQQIKRLHFMCPQSQSDKSKSTELDFILLVLWLLLLLILFWDESIFTLRSSLVHEEQHALQLFAGLSNISCSRLVLLLS</sequence>
<keyword evidence="1" id="KW-0812">Transmembrane</keyword>
<evidence type="ECO:0000313" key="3">
    <source>
        <dbReference type="Proteomes" id="UP001482620"/>
    </source>
</evidence>
<proteinExistence type="predicted"/>
<keyword evidence="3" id="KW-1185">Reference proteome</keyword>
<feature type="transmembrane region" description="Helical" evidence="1">
    <location>
        <begin position="50"/>
        <end position="69"/>
    </location>
</feature>
<reference evidence="2 3" key="1">
    <citation type="submission" date="2021-06" db="EMBL/GenBank/DDBJ databases">
        <authorList>
            <person name="Palmer J.M."/>
        </authorList>
    </citation>
    <scope>NUCLEOTIDE SEQUENCE [LARGE SCALE GENOMIC DNA]</scope>
    <source>
        <strain evidence="3">if_2019</strain>
        <tissue evidence="2">Muscle</tissue>
    </source>
</reference>
<protein>
    <submittedName>
        <fullName evidence="2">Uncharacterized protein</fullName>
    </submittedName>
</protein>
<evidence type="ECO:0000313" key="2">
    <source>
        <dbReference type="EMBL" id="MEQ2232135.1"/>
    </source>
</evidence>
<keyword evidence="1" id="KW-0472">Membrane</keyword>
<evidence type="ECO:0000256" key="1">
    <source>
        <dbReference type="SAM" id="Phobius"/>
    </source>
</evidence>
<comment type="caution">
    <text evidence="2">The sequence shown here is derived from an EMBL/GenBank/DDBJ whole genome shotgun (WGS) entry which is preliminary data.</text>
</comment>
<name>A0ABV0TGW8_9TELE</name>
<dbReference type="EMBL" id="JAHRIQ010035292">
    <property type="protein sequence ID" value="MEQ2232135.1"/>
    <property type="molecule type" value="Genomic_DNA"/>
</dbReference>
<gene>
    <name evidence="2" type="ORF">ILYODFUR_008106</name>
</gene>
<accession>A0ABV0TGW8</accession>
<organism evidence="2 3">
    <name type="scientific">Ilyodon furcidens</name>
    <name type="common">goldbreast splitfin</name>
    <dbReference type="NCBI Taxonomy" id="33524"/>
    <lineage>
        <taxon>Eukaryota</taxon>
        <taxon>Metazoa</taxon>
        <taxon>Chordata</taxon>
        <taxon>Craniata</taxon>
        <taxon>Vertebrata</taxon>
        <taxon>Euteleostomi</taxon>
        <taxon>Actinopterygii</taxon>
        <taxon>Neopterygii</taxon>
        <taxon>Teleostei</taxon>
        <taxon>Neoteleostei</taxon>
        <taxon>Acanthomorphata</taxon>
        <taxon>Ovalentaria</taxon>
        <taxon>Atherinomorphae</taxon>
        <taxon>Cyprinodontiformes</taxon>
        <taxon>Goodeidae</taxon>
        <taxon>Ilyodon</taxon>
    </lineage>
</organism>
<keyword evidence="1" id="KW-1133">Transmembrane helix</keyword>